<dbReference type="SUPFAM" id="SSF52200">
    <property type="entry name" value="Toll/Interleukin receptor TIR domain"/>
    <property type="match status" value="1"/>
</dbReference>
<evidence type="ECO:0000259" key="1">
    <source>
        <dbReference type="Pfam" id="PF08937"/>
    </source>
</evidence>
<feature type="domain" description="Thoeris protein ThsB TIR-like" evidence="1">
    <location>
        <begin position="5"/>
        <end position="106"/>
    </location>
</feature>
<dbReference type="InterPro" id="IPR015032">
    <property type="entry name" value="ThsB__TIR-like_domain"/>
</dbReference>
<organism evidence="2 3">
    <name type="scientific">Agrobacterium tumefaciens str. Kerr 14</name>
    <dbReference type="NCBI Taxonomy" id="1183424"/>
    <lineage>
        <taxon>Bacteria</taxon>
        <taxon>Pseudomonadati</taxon>
        <taxon>Pseudomonadota</taxon>
        <taxon>Alphaproteobacteria</taxon>
        <taxon>Hyphomicrobiales</taxon>
        <taxon>Rhizobiaceae</taxon>
        <taxon>Rhizobium/Agrobacterium group</taxon>
        <taxon>Agrobacterium</taxon>
        <taxon>Agrobacterium tumefaciens complex</taxon>
    </lineage>
</organism>
<evidence type="ECO:0000313" key="2">
    <source>
        <dbReference type="EMBL" id="CUX30418.1"/>
    </source>
</evidence>
<dbReference type="Proteomes" id="UP000191897">
    <property type="component" value="Unassembled WGS sequence"/>
</dbReference>
<gene>
    <name evidence="2" type="ORF">AGR4C_Cc50372</name>
</gene>
<dbReference type="AlphaFoldDB" id="A0A1S7Q2L4"/>
<protein>
    <recommendedName>
        <fullName evidence="1">Thoeris protein ThsB TIR-like domain-containing protein</fullName>
    </recommendedName>
</protein>
<name>A0A1S7Q2L4_AGRTU</name>
<dbReference type="RefSeq" id="WP_080865950.1">
    <property type="nucleotide sequence ID" value="NZ_LT009730.1"/>
</dbReference>
<dbReference type="EMBL" id="FBWC01000014">
    <property type="protein sequence ID" value="CUX30418.1"/>
    <property type="molecule type" value="Genomic_DNA"/>
</dbReference>
<proteinExistence type="predicted"/>
<accession>A0A1S7Q2L4</accession>
<sequence length="205" mass="23555">MHKIFISYHHANDQWAKNQLQQWADQYRLFIDLSVDTNDVNDNLPTESIRQIIRDDYLRDSSVTIVLVGTETKGRKHVDWEIYSSMYDGAVNKQSGILVVQLPSTNPTYWTAAHEVEKATVYSDCTSWSTISDRAEYEQRYPYLPARIIDNLLAPKAKVSVTTWDRIAGNLNNLVTMIDAAYDDRALCEYDLSRPMRSNNAPAFV</sequence>
<evidence type="ECO:0000313" key="3">
    <source>
        <dbReference type="Proteomes" id="UP000191897"/>
    </source>
</evidence>
<reference evidence="2 3" key="1">
    <citation type="submission" date="2016-01" db="EMBL/GenBank/DDBJ databases">
        <authorList>
            <person name="Oliw E.H."/>
        </authorList>
    </citation>
    <scope>NUCLEOTIDE SEQUENCE [LARGE SCALE GENOMIC DNA]</scope>
    <source>
        <strain evidence="2 3">Kerr 14</strain>
    </source>
</reference>
<dbReference type="Pfam" id="PF08937">
    <property type="entry name" value="ThsB_TIR"/>
    <property type="match status" value="1"/>
</dbReference>
<dbReference type="Gene3D" id="3.40.50.10140">
    <property type="entry name" value="Toll/interleukin-1 receptor homology (TIR) domain"/>
    <property type="match status" value="1"/>
</dbReference>
<dbReference type="InterPro" id="IPR035897">
    <property type="entry name" value="Toll_tir_struct_dom_sf"/>
</dbReference>